<protein>
    <submittedName>
        <fullName evidence="1">Uncharacterized protein</fullName>
    </submittedName>
</protein>
<comment type="caution">
    <text evidence="1">The sequence shown here is derived from an EMBL/GenBank/DDBJ whole genome shotgun (WGS) entry which is preliminary data.</text>
</comment>
<proteinExistence type="predicted"/>
<dbReference type="PANTHER" id="PTHR31912">
    <property type="entry name" value="IP13529P"/>
    <property type="match status" value="1"/>
</dbReference>
<name>A0ABR3AT72_PHYBL</name>
<dbReference type="EMBL" id="JBCLYO010000018">
    <property type="protein sequence ID" value="KAL0081134.1"/>
    <property type="molecule type" value="Genomic_DNA"/>
</dbReference>
<dbReference type="PANTHER" id="PTHR31912:SF34">
    <property type="entry name" value="NOTOCHORD-RELATED PROTEIN"/>
    <property type="match status" value="1"/>
</dbReference>
<evidence type="ECO:0000313" key="1">
    <source>
        <dbReference type="EMBL" id="KAL0081134.1"/>
    </source>
</evidence>
<dbReference type="Proteomes" id="UP001448207">
    <property type="component" value="Unassembled WGS sequence"/>
</dbReference>
<sequence length="596" mass="67329">MNICLNTLSRQAVRKLPLAERWKVEKSDGTLMKVVLTPLILFTDDTSGNLSKQYNLFDSYLMTPAAMSYDARFSKNNSYFVCTSNKNLSAVDMLPPLVDDMKKLENGIPMYSIVHRQTVLVVAPLLVIQADNYQSAGLGTRKTSNPKPGKNASISKRAQMTLALETPNLLLPILHNHSRRTIEDLCFLRDTTDAAVVDAIENDGFTVNGSEQLLWLESYCPTLDTPIELLHTLPFGVGKALLQFLFKTTLTAAEGAKLQTALADYRTCQAYSRNYRAHMNHSGSFVGRDFKQLSQIIPVILRNILPDAQQNGTIDLTAKCLESFGCLSSLAYMRNFTGNKDVFLGYITRLGDDLTARVLELDNYCIKAKKTPICVLSLQPKLHMLHQMVQDICRFGLPVHYETEHGEQLNKFIHEEILRTNRHNPSKDVAVPFARQFIIHHIVSGGSYLADYKNPETNRTEIRMVADVSPGIKKFKIDNPKFFSILFDSRENADNNDYQEVSKTNMRIGTSGIFHANTVYGMNSFFGIITTVERENYTIQKYGIETFDIAISSQDIQLTRPFDMHSKFHPTGYAEPRLLNVHKFGSLWSIMNIHSQ</sequence>
<accession>A0ABR3AT72</accession>
<gene>
    <name evidence="1" type="ORF">J3Q64DRAFT_1850875</name>
</gene>
<evidence type="ECO:0000313" key="2">
    <source>
        <dbReference type="Proteomes" id="UP001448207"/>
    </source>
</evidence>
<organism evidence="1 2">
    <name type="scientific">Phycomyces blakesleeanus</name>
    <dbReference type="NCBI Taxonomy" id="4837"/>
    <lineage>
        <taxon>Eukaryota</taxon>
        <taxon>Fungi</taxon>
        <taxon>Fungi incertae sedis</taxon>
        <taxon>Mucoromycota</taxon>
        <taxon>Mucoromycotina</taxon>
        <taxon>Mucoromycetes</taxon>
        <taxon>Mucorales</taxon>
        <taxon>Phycomycetaceae</taxon>
        <taxon>Phycomyces</taxon>
    </lineage>
</organism>
<keyword evidence="2" id="KW-1185">Reference proteome</keyword>
<reference evidence="1 2" key="1">
    <citation type="submission" date="2024-04" db="EMBL/GenBank/DDBJ databases">
        <title>Symmetric and asymmetric DNA N6-adenine methylation regulates different biological responses in Mucorales.</title>
        <authorList>
            <consortium name="Lawrence Berkeley National Laboratory"/>
            <person name="Lax C."/>
            <person name="Mondo S.J."/>
            <person name="Osorio-Concepcion M."/>
            <person name="Muszewska A."/>
            <person name="Corrochano-Luque M."/>
            <person name="Gutierrez G."/>
            <person name="Riley R."/>
            <person name="Lipzen A."/>
            <person name="Guo J."/>
            <person name="Hundley H."/>
            <person name="Amirebrahimi M."/>
            <person name="Ng V."/>
            <person name="Lorenzo-Gutierrez D."/>
            <person name="Binder U."/>
            <person name="Yang J."/>
            <person name="Song Y."/>
            <person name="Canovas D."/>
            <person name="Navarro E."/>
            <person name="Freitag M."/>
            <person name="Gabaldon T."/>
            <person name="Grigoriev I.V."/>
            <person name="Corrochano L.M."/>
            <person name="Nicolas F.E."/>
            <person name="Garre V."/>
        </authorList>
    </citation>
    <scope>NUCLEOTIDE SEQUENCE [LARGE SCALE GENOMIC DNA]</scope>
    <source>
        <strain evidence="1 2">L51</strain>
    </source>
</reference>